<accession>A0AB34T936</accession>
<protein>
    <submittedName>
        <fullName evidence="1">Uncharacterized protein</fullName>
    </submittedName>
</protein>
<evidence type="ECO:0000313" key="1">
    <source>
        <dbReference type="EMBL" id="KOA49585.1"/>
    </source>
</evidence>
<organism evidence="1 2">
    <name type="scientific">Bifidobacterium animalis subsp. animalis MCC 0483</name>
    <dbReference type="NCBI Taxonomy" id="1365955"/>
    <lineage>
        <taxon>Bacteria</taxon>
        <taxon>Bacillati</taxon>
        <taxon>Actinomycetota</taxon>
        <taxon>Actinomycetes</taxon>
        <taxon>Bifidobacteriales</taxon>
        <taxon>Bifidobacteriaceae</taxon>
        <taxon>Bifidobacterium</taxon>
    </lineage>
</organism>
<reference evidence="1 2" key="1">
    <citation type="journal article" date="2015" name="Int J Genomics">
        <title>Comparative Genomics Revealed Genetic Diversity and Species/Strain-Level Differences in Carbohydrate Metabolism of Three Probiotic Bifidobacterial Species.</title>
        <authorList>
            <person name="Odamaki T."/>
            <person name="Horigome A."/>
            <person name="Sugahara H."/>
            <person name="Hashikura N."/>
            <person name="Minami J."/>
            <person name="Xiao J.Z."/>
            <person name="Abe F."/>
        </authorList>
    </citation>
    <scope>NUCLEOTIDE SEQUENCE [LARGE SCALE GENOMIC DNA]</scope>
    <source>
        <strain evidence="1 2">MCC 0483</strain>
    </source>
</reference>
<proteinExistence type="predicted"/>
<dbReference type="AlphaFoldDB" id="A0AB34T936"/>
<sequence>MRVAAWAVQSGLIEDQVQRIFPNPGQAARMVEWLQPRLMEKITGMEIVSNRSTWNEHNLWDPTRNTSFCGWLRRLTVAMGKANPERVLRPPERDMSAWEDDEGHNPVLDTIQADMGGSGLFDRYPNLQVPRPVGVEWAGRWHRLKTGDIRAGELVGRLRTIGLWDGSLDVLDPQVALVLMLAPVSSVKARLLPAMFNDAMWRDTADVYWPSQTGRRLEEEEWDRLRRRVETLAACMRIPEWHVWRILGTGMARLLTD</sequence>
<name>A0AB34T936_9BIFI</name>
<gene>
    <name evidence="1" type="ORF">BAAM0483_05415</name>
</gene>
<dbReference type="EMBL" id="AWFK01000008">
    <property type="protein sequence ID" value="KOA49585.1"/>
    <property type="molecule type" value="Genomic_DNA"/>
</dbReference>
<evidence type="ECO:0000313" key="2">
    <source>
        <dbReference type="Proteomes" id="UP000037239"/>
    </source>
</evidence>
<dbReference type="Proteomes" id="UP000037239">
    <property type="component" value="Unassembled WGS sequence"/>
</dbReference>
<comment type="caution">
    <text evidence="1">The sequence shown here is derived from an EMBL/GenBank/DDBJ whole genome shotgun (WGS) entry which is preliminary data.</text>
</comment>